<proteinExistence type="predicted"/>
<gene>
    <name evidence="1" type="ORF">V6N12_017555</name>
</gene>
<reference evidence="1 2" key="1">
    <citation type="journal article" date="2024" name="G3 (Bethesda)">
        <title>Genome assembly of Hibiscus sabdariffa L. provides insights into metabolisms of medicinal natural products.</title>
        <authorList>
            <person name="Kim T."/>
        </authorList>
    </citation>
    <scope>NUCLEOTIDE SEQUENCE [LARGE SCALE GENOMIC DNA]</scope>
    <source>
        <strain evidence="1">TK-2024</strain>
        <tissue evidence="1">Old leaves</tissue>
    </source>
</reference>
<organism evidence="1 2">
    <name type="scientific">Hibiscus sabdariffa</name>
    <name type="common">roselle</name>
    <dbReference type="NCBI Taxonomy" id="183260"/>
    <lineage>
        <taxon>Eukaryota</taxon>
        <taxon>Viridiplantae</taxon>
        <taxon>Streptophyta</taxon>
        <taxon>Embryophyta</taxon>
        <taxon>Tracheophyta</taxon>
        <taxon>Spermatophyta</taxon>
        <taxon>Magnoliopsida</taxon>
        <taxon>eudicotyledons</taxon>
        <taxon>Gunneridae</taxon>
        <taxon>Pentapetalae</taxon>
        <taxon>rosids</taxon>
        <taxon>malvids</taxon>
        <taxon>Malvales</taxon>
        <taxon>Malvaceae</taxon>
        <taxon>Malvoideae</taxon>
        <taxon>Hibiscus</taxon>
    </lineage>
</organism>
<dbReference type="Proteomes" id="UP001472677">
    <property type="component" value="Unassembled WGS sequence"/>
</dbReference>
<evidence type="ECO:0000313" key="1">
    <source>
        <dbReference type="EMBL" id="KAK8518407.1"/>
    </source>
</evidence>
<keyword evidence="2" id="KW-1185">Reference proteome</keyword>
<name>A0ABR2CFV6_9ROSI</name>
<comment type="caution">
    <text evidence="1">The sequence shown here is derived from an EMBL/GenBank/DDBJ whole genome shotgun (WGS) entry which is preliminary data.</text>
</comment>
<sequence>MAQFPVEPIVYYGGPAYGTKGKRGDGKTSIYKTWLKPYLSQETNIQFNFLEKMTHFVQAPFLSRNRPHSLRDGVLISSLIKDGNQLSVTFYVRYCCDL</sequence>
<accession>A0ABR2CFV6</accession>
<evidence type="ECO:0000313" key="2">
    <source>
        <dbReference type="Proteomes" id="UP001472677"/>
    </source>
</evidence>
<protein>
    <submittedName>
        <fullName evidence="1">Uncharacterized protein</fullName>
    </submittedName>
</protein>
<dbReference type="EMBL" id="JBBPBM010000053">
    <property type="protein sequence ID" value="KAK8518407.1"/>
    <property type="molecule type" value="Genomic_DNA"/>
</dbReference>